<evidence type="ECO:0000313" key="2">
    <source>
        <dbReference type="Proteomes" id="UP000287394"/>
    </source>
</evidence>
<dbReference type="AlphaFoldDB" id="A0A402D705"/>
<dbReference type="EMBL" id="AP025739">
    <property type="protein sequence ID" value="BDI29322.1"/>
    <property type="molecule type" value="Genomic_DNA"/>
</dbReference>
<gene>
    <name evidence="1" type="ORF">CCAX7_13730</name>
</gene>
<accession>A0A402D705</accession>
<keyword evidence="2" id="KW-1185">Reference proteome</keyword>
<dbReference type="KEGG" id="ccot:CCAX7_13730"/>
<proteinExistence type="predicted"/>
<sequence>MSEISSLMSNLLLVMGRQGANINKNIRPGLPRQKIVEKASLLPFKLTDHLIDLYEYCDGVTDRPRLTANLIDDGRFMSLDEAVRHYRNLTFNAASASDDYQGTWFPLLYAESGECTVVECGDGTDRGQIISYDVEMGISVQYLSLESMFKTVTQYWIEGLYSLVDGFWQPSSDSIKFGRIGARMNPGADYWNYVS</sequence>
<reference evidence="1 2" key="1">
    <citation type="journal article" date="2019" name="Int. J. Syst. Evol. Microbiol.">
        <title>Capsulimonas corticalis gen. nov., sp. nov., an aerobic capsulated bacterium, of a novel bacterial order, Capsulimonadales ord. nov., of the class Armatimonadia of the phylum Armatimonadetes.</title>
        <authorList>
            <person name="Li J."/>
            <person name="Kudo C."/>
            <person name="Tonouchi A."/>
        </authorList>
    </citation>
    <scope>NUCLEOTIDE SEQUENCE [LARGE SCALE GENOMIC DNA]</scope>
    <source>
        <strain evidence="1 2">AX-7</strain>
    </source>
</reference>
<evidence type="ECO:0000313" key="1">
    <source>
        <dbReference type="EMBL" id="BDI29322.1"/>
    </source>
</evidence>
<protein>
    <submittedName>
        <fullName evidence="1">Uncharacterized protein</fullName>
    </submittedName>
</protein>
<name>A0A402D705_9BACT</name>
<dbReference type="Proteomes" id="UP000287394">
    <property type="component" value="Chromosome"/>
</dbReference>
<organism evidence="1 2">
    <name type="scientific">Capsulimonas corticalis</name>
    <dbReference type="NCBI Taxonomy" id="2219043"/>
    <lineage>
        <taxon>Bacteria</taxon>
        <taxon>Bacillati</taxon>
        <taxon>Armatimonadota</taxon>
        <taxon>Armatimonadia</taxon>
        <taxon>Capsulimonadales</taxon>
        <taxon>Capsulimonadaceae</taxon>
        <taxon>Capsulimonas</taxon>
    </lineage>
</organism>